<evidence type="ECO:0000313" key="4">
    <source>
        <dbReference type="Proteomes" id="UP000672657"/>
    </source>
</evidence>
<protein>
    <recommendedName>
        <fullName evidence="5">Type VI secretion protein</fullName>
    </recommendedName>
</protein>
<reference evidence="3 4" key="1">
    <citation type="submission" date="2021-03" db="EMBL/GenBank/DDBJ databases">
        <authorList>
            <person name="Peeters C."/>
        </authorList>
    </citation>
    <scope>NUCLEOTIDE SEQUENCE [LARGE SCALE GENOMIC DNA]</scope>
    <source>
        <strain evidence="3 4">LMG 26411</strain>
    </source>
</reference>
<accession>A0ABN7QB23</accession>
<dbReference type="EMBL" id="CAJPVI010000055">
    <property type="protein sequence ID" value="CAG2159145.1"/>
    <property type="molecule type" value="Genomic_DNA"/>
</dbReference>
<name>A0ABN7QB23_9BURK</name>
<evidence type="ECO:0000256" key="2">
    <source>
        <dbReference type="SAM" id="Phobius"/>
    </source>
</evidence>
<gene>
    <name evidence="3" type="ORF">LMG26411_06470</name>
</gene>
<dbReference type="Proteomes" id="UP000672657">
    <property type="component" value="Unassembled WGS sequence"/>
</dbReference>
<keyword evidence="2" id="KW-1133">Transmembrane helix</keyword>
<evidence type="ECO:0008006" key="5">
    <source>
        <dbReference type="Google" id="ProtNLM"/>
    </source>
</evidence>
<organism evidence="3 4">
    <name type="scientific">Cupriavidus numazuensis</name>
    <dbReference type="NCBI Taxonomy" id="221992"/>
    <lineage>
        <taxon>Bacteria</taxon>
        <taxon>Pseudomonadati</taxon>
        <taxon>Pseudomonadota</taxon>
        <taxon>Betaproteobacteria</taxon>
        <taxon>Burkholderiales</taxon>
        <taxon>Burkholderiaceae</taxon>
        <taxon>Cupriavidus</taxon>
    </lineage>
</organism>
<proteinExistence type="predicted"/>
<comment type="caution">
    <text evidence="3">The sequence shown here is derived from an EMBL/GenBank/DDBJ whole genome shotgun (WGS) entry which is preliminary data.</text>
</comment>
<feature type="coiled-coil region" evidence="1">
    <location>
        <begin position="144"/>
        <end position="171"/>
    </location>
</feature>
<keyword evidence="2" id="KW-0472">Membrane</keyword>
<evidence type="ECO:0000256" key="1">
    <source>
        <dbReference type="SAM" id="Coils"/>
    </source>
</evidence>
<dbReference type="RefSeq" id="WP_211957296.1">
    <property type="nucleotide sequence ID" value="NZ_CAJPVI010000055.1"/>
</dbReference>
<keyword evidence="2" id="KW-0812">Transmembrane</keyword>
<feature type="transmembrane region" description="Helical" evidence="2">
    <location>
        <begin position="53"/>
        <end position="71"/>
    </location>
</feature>
<evidence type="ECO:0000313" key="3">
    <source>
        <dbReference type="EMBL" id="CAG2159145.1"/>
    </source>
</evidence>
<sequence length="411" mass="44402">MPIELPGPVPEEERPSPPGVTVWLSLLVVVLAVGVAWTLFTWPRNASTWNPQFWTRMLGYPAVAWCIAFGLRLHRYEEARNYWAAREQCRQDDHEEAIAFAREPLAVLGSAYACAMGTDGVAARVLKKESALQARAPRTPGPVVRHTQVELAEVERDADRLESAFRVLIHRLAPTLRSLPARVSFDVRLHLPDGADPLHLLAAWLKCWAGCGLRPAEASLVPADEGVMALDTWLDVPGGPDLERFTLFVAVQLHDKPPENSAEAAVALLLGWAPLAQRHGLKSIAMLHRPVACETVDLATSISTAALYASALPEELNHLWYSGLTKADKSAVLKDGSEVGLAAAQADDLPGMHDIDAALGAAGVAAPWLAVTLAIENACQSSEPQGIACREGGLRLAVVRPVARQDETEVT</sequence>
<keyword evidence="4" id="KW-1185">Reference proteome</keyword>
<feature type="transmembrane region" description="Helical" evidence="2">
    <location>
        <begin position="20"/>
        <end position="41"/>
    </location>
</feature>
<keyword evidence="1" id="KW-0175">Coiled coil</keyword>